<dbReference type="EMBL" id="BTSX01000004">
    <property type="protein sequence ID" value="GMS92394.1"/>
    <property type="molecule type" value="Genomic_DNA"/>
</dbReference>
<dbReference type="AlphaFoldDB" id="A0AAV5TFS8"/>
<dbReference type="Proteomes" id="UP001432027">
    <property type="component" value="Unassembled WGS sequence"/>
</dbReference>
<accession>A0AAV5TFS8</accession>
<keyword evidence="3" id="KW-1185">Reference proteome</keyword>
<name>A0AAV5TFS8_9BILA</name>
<evidence type="ECO:0000313" key="2">
    <source>
        <dbReference type="EMBL" id="GMS92394.1"/>
    </source>
</evidence>
<proteinExistence type="predicted"/>
<comment type="caution">
    <text evidence="2">The sequence shown here is derived from an EMBL/GenBank/DDBJ whole genome shotgun (WGS) entry which is preliminary data.</text>
</comment>
<feature type="domain" description="C6" evidence="1">
    <location>
        <begin position="339"/>
        <end position="431"/>
    </location>
</feature>
<gene>
    <name evidence="2" type="ORF">PENTCL1PPCAC_14569</name>
</gene>
<dbReference type="PANTHER" id="PTHR21629">
    <property type="entry name" value="C6 DOMAIN-CONTAINING PROTEIN"/>
    <property type="match status" value="1"/>
</dbReference>
<feature type="domain" description="C6" evidence="1">
    <location>
        <begin position="439"/>
        <end position="531"/>
    </location>
</feature>
<feature type="domain" description="C6" evidence="1">
    <location>
        <begin position="541"/>
        <end position="638"/>
    </location>
</feature>
<dbReference type="SMART" id="SM01048">
    <property type="entry name" value="C6"/>
    <property type="match status" value="6"/>
</dbReference>
<evidence type="ECO:0000313" key="3">
    <source>
        <dbReference type="Proteomes" id="UP001432027"/>
    </source>
</evidence>
<feature type="domain" description="C6" evidence="1">
    <location>
        <begin position="236"/>
        <end position="329"/>
    </location>
</feature>
<feature type="domain" description="C6" evidence="1">
    <location>
        <begin position="126"/>
        <end position="226"/>
    </location>
</feature>
<dbReference type="InterPro" id="IPR002601">
    <property type="entry name" value="C6_domain"/>
</dbReference>
<dbReference type="PANTHER" id="PTHR21629:SF5">
    <property type="entry name" value="C6 DOMAIN-CONTAINING PROTEIN"/>
    <property type="match status" value="1"/>
</dbReference>
<sequence>MWSYGADEENKARYVMCVAEGASLCKTCNPSLITEITGQFFVPFEPVTPDESGTCTKRTYICKGPRNGISVVINDGDIGDDDLDGVIAVTVTCSEDGNAWMFEAQDGTLKAITRLGCMSAAAAPDCQKCDPALITVLTEGEMIVDFDSINIDTSGKCKKRTYVCKGPPKGTAVVVNDGGNIGDADLDGEEDGVVAVELTCSDDGKAWIFTSPDVADPPTAVTTLGCTNGVVAPTGCNACPDPILKTTGSGSFDPVIPDTSDVCKEITVVCKGNAGNVNLEFIKDGTSQSTLADGDVGAPVDGLITITATCNGDGNAWAFGETLFTALECASGPLLVTPCKECAAPKLMSTAPGAFDQPTTDITGTCTTMTFVCKGTVGDTNLELLDAGTSLITLDDGFLGELDGQITITAKCKSDNTAWDFMGGQFTALNCASGPPVECQKCDASLITVLTEGNMIVPFDSIKDNTDGMCKKRTYVCKGPPSSTAVVINDMEIPDNGLDELNDGVVTVEMTCSEDGKAWTLSGDTITTLGCTNGVVAPAGCNACTNPSLTPTGTGAFDPINTDNSGVCTVITVTCKGTEGETKLKLFNVGNSVKNLEDGDLDTLADGQITLTATCNGDGNAWVFDALGTDILFTALECASA</sequence>
<evidence type="ECO:0000259" key="1">
    <source>
        <dbReference type="SMART" id="SM01048"/>
    </source>
</evidence>
<reference evidence="2" key="1">
    <citation type="submission" date="2023-10" db="EMBL/GenBank/DDBJ databases">
        <title>Genome assembly of Pristionchus species.</title>
        <authorList>
            <person name="Yoshida K."/>
            <person name="Sommer R.J."/>
        </authorList>
    </citation>
    <scope>NUCLEOTIDE SEQUENCE</scope>
    <source>
        <strain evidence="2">RS0144</strain>
    </source>
</reference>
<organism evidence="2 3">
    <name type="scientific">Pristionchus entomophagus</name>
    <dbReference type="NCBI Taxonomy" id="358040"/>
    <lineage>
        <taxon>Eukaryota</taxon>
        <taxon>Metazoa</taxon>
        <taxon>Ecdysozoa</taxon>
        <taxon>Nematoda</taxon>
        <taxon>Chromadorea</taxon>
        <taxon>Rhabditida</taxon>
        <taxon>Rhabditina</taxon>
        <taxon>Diplogasteromorpha</taxon>
        <taxon>Diplogasteroidea</taxon>
        <taxon>Neodiplogasteridae</taxon>
        <taxon>Pristionchus</taxon>
    </lineage>
</organism>
<protein>
    <recommendedName>
        <fullName evidence="1">C6 domain-containing protein</fullName>
    </recommendedName>
</protein>
<feature type="domain" description="C6" evidence="1">
    <location>
        <begin position="28"/>
        <end position="117"/>
    </location>
</feature>
<dbReference type="Pfam" id="PF01681">
    <property type="entry name" value="C6"/>
    <property type="match status" value="2"/>
</dbReference>